<dbReference type="AlphaFoldDB" id="K8EVW9"/>
<accession>K8EVW9</accession>
<keyword evidence="1" id="KW-0812">Transmembrane</keyword>
<dbReference type="eggNOG" id="ENOG502S1IB">
    <property type="taxonomic scope" value="Eukaryota"/>
</dbReference>
<gene>
    <name evidence="2" type="ORF">Bathy05g01930</name>
</gene>
<feature type="transmembrane region" description="Helical" evidence="1">
    <location>
        <begin position="20"/>
        <end position="47"/>
    </location>
</feature>
<reference evidence="2 3" key="1">
    <citation type="submission" date="2011-10" db="EMBL/GenBank/DDBJ databases">
        <authorList>
            <person name="Genoscope - CEA"/>
        </authorList>
    </citation>
    <scope>NUCLEOTIDE SEQUENCE [LARGE SCALE GENOMIC DNA]</scope>
    <source>
        <strain evidence="2 3">RCC 1105</strain>
    </source>
</reference>
<evidence type="ECO:0000313" key="3">
    <source>
        <dbReference type="Proteomes" id="UP000198341"/>
    </source>
</evidence>
<dbReference type="GeneID" id="19015696"/>
<keyword evidence="1" id="KW-1133">Transmembrane helix</keyword>
<name>K8EVW9_9CHLO</name>
<dbReference type="SUPFAM" id="SSF57938">
    <property type="entry name" value="DnaJ/Hsp40 cysteine-rich domain"/>
    <property type="match status" value="1"/>
</dbReference>
<evidence type="ECO:0000256" key="1">
    <source>
        <dbReference type="SAM" id="Phobius"/>
    </source>
</evidence>
<dbReference type="KEGG" id="bpg:Bathy05g01930"/>
<proteinExistence type="predicted"/>
<keyword evidence="1" id="KW-0472">Membrane</keyword>
<evidence type="ECO:0000313" key="2">
    <source>
        <dbReference type="EMBL" id="CCO16605.1"/>
    </source>
</evidence>
<dbReference type="EMBL" id="FO082274">
    <property type="protein sequence ID" value="CCO16605.1"/>
    <property type="molecule type" value="Genomic_DNA"/>
</dbReference>
<protein>
    <submittedName>
        <fullName evidence="2">Uncharacterized protein</fullName>
    </submittedName>
</protein>
<dbReference type="Proteomes" id="UP000198341">
    <property type="component" value="Chromosome 5"/>
</dbReference>
<sequence>MVTPPNNYADVGVSQKAAKQVLLSFFGTIASATFLLVGSSAAFNVVGKQLVKTNKKRTGRKCNLCDGLRFISCGTCKGRGALEWQPIREAEMERVCLCPTCSGTKMSKCLRCVGIGYL</sequence>
<dbReference type="RefSeq" id="XP_007513047.1">
    <property type="nucleotide sequence ID" value="XM_007512985.1"/>
</dbReference>
<organism evidence="2 3">
    <name type="scientific">Bathycoccus prasinos</name>
    <dbReference type="NCBI Taxonomy" id="41875"/>
    <lineage>
        <taxon>Eukaryota</taxon>
        <taxon>Viridiplantae</taxon>
        <taxon>Chlorophyta</taxon>
        <taxon>Mamiellophyceae</taxon>
        <taxon>Mamiellales</taxon>
        <taxon>Bathycoccaceae</taxon>
        <taxon>Bathycoccus</taxon>
    </lineage>
</organism>
<dbReference type="InterPro" id="IPR036410">
    <property type="entry name" value="HSP_DnaJ_Cys-rich_dom_sf"/>
</dbReference>
<keyword evidence="3" id="KW-1185">Reference proteome</keyword>
<dbReference type="OrthoDB" id="524655at2759"/>